<name>A0A2G3ED08_9FIRM</name>
<dbReference type="SUPFAM" id="SSF56784">
    <property type="entry name" value="HAD-like"/>
    <property type="match status" value="1"/>
</dbReference>
<dbReference type="EMBL" id="PDYF01000008">
    <property type="protein sequence ID" value="PHU35586.1"/>
    <property type="molecule type" value="Genomic_DNA"/>
</dbReference>
<dbReference type="PANTHER" id="PTHR10000">
    <property type="entry name" value="PHOSPHOSERINE PHOSPHATASE"/>
    <property type="match status" value="1"/>
</dbReference>
<evidence type="ECO:0000313" key="3">
    <source>
        <dbReference type="Proteomes" id="UP000224317"/>
    </source>
</evidence>
<dbReference type="STRING" id="46206.SAMN02910377_00037"/>
<dbReference type="InterPro" id="IPR036412">
    <property type="entry name" value="HAD-like_sf"/>
</dbReference>
<dbReference type="PRINTS" id="PR00119">
    <property type="entry name" value="CATATPASE"/>
</dbReference>
<sequence>MEKSAVFFDIDGTLWNYDKYIPDSTRVAIKKLRENGHLAFICSGRARAFIQDKDLLSLGFDGIVCSCGCHIEIDGKIIYEKILDKGFAKETIELVRKYGIRPILEGPKKIYMDDSEFGFDDGFGNILRRDVGEDLVPIGGDYYGDWVINKMSCATDIEADKRIECFEKLSEHYSIIEHNSGVCELVPAGHSKATGMLKACELVGIDPKNTYAVGDSENDLEMLQAAAVGIAMGNGTDRAKAAADYVTTAFDEDGIYNALKHFNLI</sequence>
<dbReference type="GO" id="GO:0005829">
    <property type="term" value="C:cytosol"/>
    <property type="evidence" value="ECO:0007669"/>
    <property type="project" value="TreeGrafter"/>
</dbReference>
<protein>
    <submittedName>
        <fullName evidence="2">Hydrolase</fullName>
    </submittedName>
</protein>
<dbReference type="GO" id="GO:0016791">
    <property type="term" value="F:phosphatase activity"/>
    <property type="evidence" value="ECO:0007669"/>
    <property type="project" value="TreeGrafter"/>
</dbReference>
<accession>A0A2G3ED08</accession>
<dbReference type="AlphaFoldDB" id="A0A2G3ED08"/>
<dbReference type="InterPro" id="IPR006379">
    <property type="entry name" value="HAD-SF_hydro_IIB"/>
</dbReference>
<dbReference type="PROSITE" id="PS01229">
    <property type="entry name" value="COF_2"/>
    <property type="match status" value="1"/>
</dbReference>
<dbReference type="NCBIfam" id="TIGR00099">
    <property type="entry name" value="Cof-subfamily"/>
    <property type="match status" value="1"/>
</dbReference>
<dbReference type="SFLD" id="SFLDS00003">
    <property type="entry name" value="Haloacid_Dehalogenase"/>
    <property type="match status" value="1"/>
</dbReference>
<dbReference type="EMBL" id="PDYH01000008">
    <property type="protein sequence ID" value="PHU41124.1"/>
    <property type="molecule type" value="Genomic_DNA"/>
</dbReference>
<dbReference type="NCBIfam" id="TIGR01484">
    <property type="entry name" value="HAD-SF-IIB"/>
    <property type="match status" value="1"/>
</dbReference>
<dbReference type="Pfam" id="PF08282">
    <property type="entry name" value="Hydrolase_3"/>
    <property type="match status" value="1"/>
</dbReference>
<dbReference type="GO" id="GO:0000287">
    <property type="term" value="F:magnesium ion binding"/>
    <property type="evidence" value="ECO:0007669"/>
    <property type="project" value="TreeGrafter"/>
</dbReference>
<dbReference type="Proteomes" id="UP000224317">
    <property type="component" value="Unassembled WGS sequence"/>
</dbReference>
<comment type="caution">
    <text evidence="2">The sequence shown here is derived from an EMBL/GenBank/DDBJ whole genome shotgun (WGS) entry which is preliminary data.</text>
</comment>
<dbReference type="Gene3D" id="3.40.50.1000">
    <property type="entry name" value="HAD superfamily/HAD-like"/>
    <property type="match status" value="1"/>
</dbReference>
<proteinExistence type="predicted"/>
<dbReference type="Proteomes" id="UP000225889">
    <property type="component" value="Unassembled WGS sequence"/>
</dbReference>
<evidence type="ECO:0000313" key="1">
    <source>
        <dbReference type="EMBL" id="PHU35586.1"/>
    </source>
</evidence>
<reference evidence="2" key="2">
    <citation type="submission" date="2017-10" db="EMBL/GenBank/DDBJ databases">
        <authorList>
            <person name="Banno H."/>
            <person name="Chua N.-H."/>
        </authorList>
    </citation>
    <scope>NUCLEOTIDE SEQUENCE [LARGE SCALE GENOMIC DNA]</scope>
    <source>
        <strain evidence="2">JK10</strain>
        <strain evidence="1">JK626</strain>
    </source>
</reference>
<dbReference type="InterPro" id="IPR023214">
    <property type="entry name" value="HAD_sf"/>
</dbReference>
<gene>
    <name evidence="2" type="ORF">CSX00_02090</name>
    <name evidence="1" type="ORF">CSX01_02995</name>
</gene>
<dbReference type="PANTHER" id="PTHR10000:SF25">
    <property type="entry name" value="PHOSPHATASE YKRA-RELATED"/>
    <property type="match status" value="1"/>
</dbReference>
<keyword evidence="2" id="KW-0378">Hydrolase</keyword>
<evidence type="ECO:0000313" key="2">
    <source>
        <dbReference type="EMBL" id="PHU41124.1"/>
    </source>
</evidence>
<dbReference type="RefSeq" id="WP_099391398.1">
    <property type="nucleotide sequence ID" value="NZ_PDYF01000008.1"/>
</dbReference>
<dbReference type="InterPro" id="IPR000150">
    <property type="entry name" value="Cof"/>
</dbReference>
<dbReference type="Gene3D" id="3.30.1240.10">
    <property type="match status" value="1"/>
</dbReference>
<dbReference type="SFLD" id="SFLDG01140">
    <property type="entry name" value="C2.B:_Phosphomannomutase_and_P"/>
    <property type="match status" value="1"/>
</dbReference>
<reference evidence="2" key="1">
    <citation type="submission" date="2017-10" db="EMBL/GenBank/DDBJ databases">
        <title>Resolving the taxonomy of Roseburia spp., Eubacterium rectale and Agathobacter spp. through phylogenomic analysis.</title>
        <authorList>
            <person name="Sheridan P.O."/>
            <person name="Walker A.W."/>
            <person name="Duncan S.H."/>
            <person name="Scott K.P."/>
            <person name="Toole P.W.O."/>
            <person name="Luis P."/>
            <person name="Flint H.J."/>
        </authorList>
    </citation>
    <scope>NUCLEOTIDE SEQUENCE [LARGE SCALE GENOMIC DNA]</scope>
    <source>
        <strain evidence="2">JK10</strain>
        <strain evidence="1">JK626</strain>
    </source>
</reference>
<organism evidence="2 3">
    <name type="scientific">Pseudobutyrivibrio ruminis</name>
    <dbReference type="NCBI Taxonomy" id="46206"/>
    <lineage>
        <taxon>Bacteria</taxon>
        <taxon>Bacillati</taxon>
        <taxon>Bacillota</taxon>
        <taxon>Clostridia</taxon>
        <taxon>Lachnospirales</taxon>
        <taxon>Lachnospiraceae</taxon>
        <taxon>Pseudobutyrivibrio</taxon>
    </lineage>
</organism>
<keyword evidence="3" id="KW-1185">Reference proteome</keyword>